<reference evidence="4 5" key="1">
    <citation type="submission" date="2013-04" db="EMBL/GenBank/DDBJ databases">
        <authorList>
            <person name="Harkins D.M."/>
            <person name="Durkin A.S."/>
            <person name="Brinkac L.M."/>
            <person name="Haft D.H."/>
            <person name="Selengut J.D."/>
            <person name="Sanka R."/>
            <person name="DePew J."/>
            <person name="Purushe J."/>
            <person name="Hartskeerl R.A."/>
            <person name="Ahmed A."/>
            <person name="van der Linden H."/>
            <person name="Goris M.G.A."/>
            <person name="Vinetz J.M."/>
            <person name="Sutton G.G."/>
            <person name="Nierman W.C."/>
            <person name="Fouts D.E."/>
        </authorList>
    </citation>
    <scope>NUCLEOTIDE SEQUENCE [LARGE SCALE GENOMIC DNA]</scope>
    <source>
        <strain evidence="4 5">Sao Paulo</strain>
    </source>
</reference>
<feature type="domain" description="Guanylate cyclase" evidence="3">
    <location>
        <begin position="195"/>
        <end position="327"/>
    </location>
</feature>
<evidence type="ECO:0000259" key="3">
    <source>
        <dbReference type="PROSITE" id="PS50125"/>
    </source>
</evidence>
<organism evidence="4 5">
    <name type="scientific">Leptospira yanagawae serovar Saopaulo str. Sao Paulo = ATCC 700523</name>
    <dbReference type="NCBI Taxonomy" id="1249483"/>
    <lineage>
        <taxon>Bacteria</taxon>
        <taxon>Pseudomonadati</taxon>
        <taxon>Spirochaetota</taxon>
        <taxon>Spirochaetia</taxon>
        <taxon>Leptospirales</taxon>
        <taxon>Leptospiraceae</taxon>
        <taxon>Leptospira</taxon>
    </lineage>
</organism>
<gene>
    <name evidence="4" type="ORF">LEP1GSC202_0377</name>
</gene>
<evidence type="ECO:0000256" key="2">
    <source>
        <dbReference type="SAM" id="MobiDB-lite"/>
    </source>
</evidence>
<comment type="caution">
    <text evidence="4">The sequence shown here is derived from an EMBL/GenBank/DDBJ whole genome shotgun (WGS) entry which is preliminary data.</text>
</comment>
<feature type="region of interest" description="Disordered" evidence="2">
    <location>
        <begin position="1"/>
        <end position="35"/>
    </location>
</feature>
<dbReference type="GO" id="GO:0004016">
    <property type="term" value="F:adenylate cyclase activity"/>
    <property type="evidence" value="ECO:0007669"/>
    <property type="project" value="UniProtKB-ARBA"/>
</dbReference>
<feature type="coiled-coil region" evidence="1">
    <location>
        <begin position="110"/>
        <end position="158"/>
    </location>
</feature>
<dbReference type="EMBL" id="AOGX02000003">
    <property type="protein sequence ID" value="EOQ90777.1"/>
    <property type="molecule type" value="Genomic_DNA"/>
</dbReference>
<dbReference type="AlphaFoldDB" id="A0A5E8HIP9"/>
<sequence>MEEESNSADSNEHLIPDKQNDSIDENSSDTLPGSALNFPKQINTINNMSSFSAAQSVAEALKRTNTLNSMSSFSAAQSVAEALKRTNTLNSMSREHQMQENVIQENYSSSLKLKKDIIELEKQILEFENKYSEKSEEHKEATEELEKLKVLIETYDSKSKLNHIASKIHPEAANLLYSNHDLLKEFDKDTSRNVTVLSIDIRRSTELMLKAKDPHSYALFISEIAVGLKEIILANFGIFDKFTGDGILAFFSEFYSGKDFLAHSLKAANECHEFFNKYYNLNRNKFKIVMKDIGLGIGIDYGEANIIKINNELTVIGNPVVYACRFSGCQPNQTLSNQGMVDALREKYDSYLNIEESLIDIKHEGKAFGYTAYLNFNKLQLINPFWLRDSN</sequence>
<feature type="compositionally biased region" description="Basic and acidic residues" evidence="2">
    <location>
        <begin position="10"/>
        <end position="21"/>
    </location>
</feature>
<protein>
    <submittedName>
        <fullName evidence="4">Adenylate/guanylate cyclase catalytic domain protein</fullName>
    </submittedName>
</protein>
<accession>A0A5E8HIP9</accession>
<dbReference type="GO" id="GO:0035556">
    <property type="term" value="P:intracellular signal transduction"/>
    <property type="evidence" value="ECO:0007669"/>
    <property type="project" value="InterPro"/>
</dbReference>
<dbReference type="InterPro" id="IPR001054">
    <property type="entry name" value="A/G_cyclase"/>
</dbReference>
<dbReference type="CDD" id="cd07302">
    <property type="entry name" value="CHD"/>
    <property type="match status" value="1"/>
</dbReference>
<name>A0A5E8HIP9_9LEPT</name>
<dbReference type="InterPro" id="IPR029787">
    <property type="entry name" value="Nucleotide_cyclase"/>
</dbReference>
<dbReference type="STRING" id="1249483.LEP1GSC202_0377"/>
<dbReference type="RefSeq" id="WP_015675654.1">
    <property type="nucleotide sequence ID" value="NZ_AOGX02000003.1"/>
</dbReference>
<proteinExistence type="predicted"/>
<dbReference type="SUPFAM" id="SSF55073">
    <property type="entry name" value="Nucleotide cyclase"/>
    <property type="match status" value="1"/>
</dbReference>
<keyword evidence="1" id="KW-0175">Coiled coil</keyword>
<evidence type="ECO:0000313" key="4">
    <source>
        <dbReference type="EMBL" id="EOQ90777.1"/>
    </source>
</evidence>
<evidence type="ECO:0000313" key="5">
    <source>
        <dbReference type="Proteomes" id="UP000013996"/>
    </source>
</evidence>
<dbReference type="PROSITE" id="PS50125">
    <property type="entry name" value="GUANYLATE_CYCLASE_2"/>
    <property type="match status" value="1"/>
</dbReference>
<dbReference type="Gene3D" id="3.30.70.1230">
    <property type="entry name" value="Nucleotide cyclase"/>
    <property type="match status" value="1"/>
</dbReference>
<dbReference type="GO" id="GO:0009190">
    <property type="term" value="P:cyclic nucleotide biosynthetic process"/>
    <property type="evidence" value="ECO:0007669"/>
    <property type="project" value="InterPro"/>
</dbReference>
<dbReference type="Proteomes" id="UP000013996">
    <property type="component" value="Unassembled WGS sequence"/>
</dbReference>
<evidence type="ECO:0000256" key="1">
    <source>
        <dbReference type="SAM" id="Coils"/>
    </source>
</evidence>